<gene>
    <name evidence="1" type="ORF">VVAX_01980</name>
</gene>
<sequence length="179" mass="20025">MKQIAIVIALCVGAWYFFIGGRKLDESMVRDYYQQEARAVSANDADRLCKQLSSKAVIETRTTIMGRTEEASLNRDEACAATRKTMETLRRVGDQGGAILSIEYDYHIDTVEVASDRRSAIVKGTSVLKMGDAAMQLKTSFSQRLERELGQMRLVHSEDSTVVRLGGRGVMSQSDFFRK</sequence>
<name>A0A679IRM4_VARPD</name>
<dbReference type="RefSeq" id="WP_339089672.1">
    <property type="nucleotide sequence ID" value="NZ_LR743507.1"/>
</dbReference>
<proteinExistence type="predicted"/>
<dbReference type="EMBL" id="LR743507">
    <property type="protein sequence ID" value="CAA2102885.1"/>
    <property type="molecule type" value="Genomic_DNA"/>
</dbReference>
<dbReference type="Gene3D" id="3.10.450.50">
    <property type="match status" value="1"/>
</dbReference>
<reference evidence="1" key="1">
    <citation type="submission" date="2019-12" db="EMBL/GenBank/DDBJ databases">
        <authorList>
            <person name="Cremers G."/>
        </authorList>
    </citation>
    <scope>NUCLEOTIDE SEQUENCE</scope>
    <source>
        <strain evidence="1">Vvax</strain>
    </source>
</reference>
<organism evidence="1">
    <name type="scientific">Variovorax paradoxus</name>
    <dbReference type="NCBI Taxonomy" id="34073"/>
    <lineage>
        <taxon>Bacteria</taxon>
        <taxon>Pseudomonadati</taxon>
        <taxon>Pseudomonadota</taxon>
        <taxon>Betaproteobacteria</taxon>
        <taxon>Burkholderiales</taxon>
        <taxon>Comamonadaceae</taxon>
        <taxon>Variovorax</taxon>
    </lineage>
</organism>
<protein>
    <submittedName>
        <fullName evidence="1">Uncharacterized protein</fullName>
    </submittedName>
</protein>
<evidence type="ECO:0000313" key="1">
    <source>
        <dbReference type="EMBL" id="CAA2102885.1"/>
    </source>
</evidence>
<dbReference type="AlphaFoldDB" id="A0A679IRM4"/>
<accession>A0A679IRM4</accession>